<dbReference type="PROSITE" id="PS51257">
    <property type="entry name" value="PROKAR_LIPOPROTEIN"/>
    <property type="match status" value="1"/>
</dbReference>
<dbReference type="OrthoDB" id="6692965at2"/>
<feature type="chain" id="PRO_5015732682" description="DUF4142 domain-containing protein" evidence="1">
    <location>
        <begin position="24"/>
        <end position="163"/>
    </location>
</feature>
<dbReference type="EMBL" id="CP029397">
    <property type="protein sequence ID" value="AWL28925.1"/>
    <property type="molecule type" value="Genomic_DNA"/>
</dbReference>
<reference evidence="2" key="1">
    <citation type="submission" date="2019-08" db="EMBL/GenBank/DDBJ databases">
        <title>The complete genome of Acinetobacter defluvii strain WCHAD010030.</title>
        <authorList>
            <person name="Hu Y."/>
            <person name="Qin J."/>
            <person name="Feng Y."/>
            <person name="Zong Z."/>
        </authorList>
    </citation>
    <scope>NUCLEOTIDE SEQUENCE</scope>
    <source>
        <strain evidence="2">WCHA30</strain>
    </source>
</reference>
<dbReference type="STRING" id="1871111.GCA_001704615_01865"/>
<evidence type="ECO:0008006" key="4">
    <source>
        <dbReference type="Google" id="ProtNLM"/>
    </source>
</evidence>
<proteinExistence type="predicted"/>
<gene>
    <name evidence="2" type="ORF">DJ533_10275</name>
</gene>
<evidence type="ECO:0000256" key="1">
    <source>
        <dbReference type="SAM" id="SignalP"/>
    </source>
</evidence>
<name>A0A2S2FDP5_9GAMM</name>
<dbReference type="Proteomes" id="UP000245977">
    <property type="component" value="Chromosome"/>
</dbReference>
<keyword evidence="1" id="KW-0732">Signal</keyword>
<dbReference type="RefSeq" id="WP_065995291.1">
    <property type="nucleotide sequence ID" value="NZ_CP029397.2"/>
</dbReference>
<feature type="signal peptide" evidence="1">
    <location>
        <begin position="1"/>
        <end position="23"/>
    </location>
</feature>
<keyword evidence="3" id="KW-1185">Reference proteome</keyword>
<organism evidence="2 3">
    <name type="scientific">Acinetobacter defluvii</name>
    <dbReference type="NCBI Taxonomy" id="1871111"/>
    <lineage>
        <taxon>Bacteria</taxon>
        <taxon>Pseudomonadati</taxon>
        <taxon>Pseudomonadota</taxon>
        <taxon>Gammaproteobacteria</taxon>
        <taxon>Moraxellales</taxon>
        <taxon>Moraxellaceae</taxon>
        <taxon>Acinetobacter</taxon>
    </lineage>
</organism>
<sequence>MIHRFLFSTLVILSCTAIAPTYAASQQHAVQTLTETSKASASHQADFNLFIRLMEQVDMHKMTMMTEEDEQNARVEQKAQVGEVIKNLQALSHSLDQANFMTAEGKKVKAAFVAYNDDSIYLLKNQEQWENDEKQKEKLIENSTQLNQNLIEALQNLKMLAGQ</sequence>
<protein>
    <recommendedName>
        <fullName evidence="4">DUF4142 domain-containing protein</fullName>
    </recommendedName>
</protein>
<dbReference type="AlphaFoldDB" id="A0A2S2FDP5"/>
<dbReference type="KEGG" id="adv:DJ533_10275"/>
<evidence type="ECO:0000313" key="2">
    <source>
        <dbReference type="EMBL" id="AWL28925.1"/>
    </source>
</evidence>
<accession>A0A2S2FDP5</accession>
<evidence type="ECO:0000313" key="3">
    <source>
        <dbReference type="Proteomes" id="UP000245977"/>
    </source>
</evidence>